<dbReference type="AlphaFoldDB" id="A0A9P0X188"/>
<keyword evidence="1" id="KW-0472">Membrane</keyword>
<keyword evidence="1" id="KW-0812">Transmembrane</keyword>
<name>A0A9P0X188_PIEBR</name>
<dbReference type="Proteomes" id="UP001152562">
    <property type="component" value="Unassembled WGS sequence"/>
</dbReference>
<organism evidence="2 3">
    <name type="scientific">Pieris brassicae</name>
    <name type="common">White butterfly</name>
    <name type="synonym">Large white butterfly</name>
    <dbReference type="NCBI Taxonomy" id="7116"/>
    <lineage>
        <taxon>Eukaryota</taxon>
        <taxon>Metazoa</taxon>
        <taxon>Ecdysozoa</taxon>
        <taxon>Arthropoda</taxon>
        <taxon>Hexapoda</taxon>
        <taxon>Insecta</taxon>
        <taxon>Pterygota</taxon>
        <taxon>Neoptera</taxon>
        <taxon>Endopterygota</taxon>
        <taxon>Lepidoptera</taxon>
        <taxon>Glossata</taxon>
        <taxon>Ditrysia</taxon>
        <taxon>Papilionoidea</taxon>
        <taxon>Pieridae</taxon>
        <taxon>Pierinae</taxon>
        <taxon>Pieris</taxon>
    </lineage>
</organism>
<protein>
    <submittedName>
        <fullName evidence="2">Uncharacterized protein</fullName>
    </submittedName>
</protein>
<dbReference type="EMBL" id="CALOZG010000002">
    <property type="protein sequence ID" value="CAH3947594.1"/>
    <property type="molecule type" value="Genomic_DNA"/>
</dbReference>
<keyword evidence="3" id="KW-1185">Reference proteome</keyword>
<evidence type="ECO:0000313" key="2">
    <source>
        <dbReference type="EMBL" id="CAH3947594.1"/>
    </source>
</evidence>
<feature type="transmembrane region" description="Helical" evidence="1">
    <location>
        <begin position="12"/>
        <end position="33"/>
    </location>
</feature>
<evidence type="ECO:0000256" key="1">
    <source>
        <dbReference type="SAM" id="Phobius"/>
    </source>
</evidence>
<accession>A0A9P0X188</accession>
<keyword evidence="1" id="KW-1133">Transmembrane helix</keyword>
<sequence>MASVLTNASQDRAFRVHIITGLDALLLICYGLWGQILHFIESSIFKMVPARTVHIVRSVVWAEGGGGVN</sequence>
<evidence type="ECO:0000313" key="3">
    <source>
        <dbReference type="Proteomes" id="UP001152562"/>
    </source>
</evidence>
<proteinExistence type="predicted"/>
<comment type="caution">
    <text evidence="2">The sequence shown here is derived from an EMBL/GenBank/DDBJ whole genome shotgun (WGS) entry which is preliminary data.</text>
</comment>
<gene>
    <name evidence="2" type="ORF">PIBRA_LOCUS1407</name>
</gene>
<reference evidence="2" key="1">
    <citation type="submission" date="2022-05" db="EMBL/GenBank/DDBJ databases">
        <authorList>
            <person name="Okamura Y."/>
        </authorList>
    </citation>
    <scope>NUCLEOTIDE SEQUENCE</scope>
</reference>